<keyword evidence="9 11" id="KW-0675">Receptor</keyword>
<keyword evidence="8" id="KW-1015">Disulfide bond</keyword>
<dbReference type="SUPFAM" id="SSF81321">
    <property type="entry name" value="Family A G protein-coupled receptor-like"/>
    <property type="match status" value="1"/>
</dbReference>
<dbReference type="PROSITE" id="PS50262">
    <property type="entry name" value="G_PROTEIN_RECEP_F1_2"/>
    <property type="match status" value="1"/>
</dbReference>
<name>A0A8C4MPI9_EQUAS</name>
<comment type="subcellular location">
    <subcellularLocation>
        <location evidence="12">Cell membrane</location>
        <topology evidence="12">Multi-pass membrane protein</topology>
    </subcellularLocation>
    <subcellularLocation>
        <location evidence="2">Membrane</location>
        <topology evidence="2">Multi-pass membrane protein</topology>
    </subcellularLocation>
</comment>
<feature type="transmembrane region" description="Helical" evidence="12">
    <location>
        <begin position="270"/>
        <end position="289"/>
    </location>
</feature>
<keyword evidence="10 11" id="KW-0807">Transducer</keyword>
<evidence type="ECO:0000256" key="11">
    <source>
        <dbReference type="RuleBase" id="RU000688"/>
    </source>
</evidence>
<evidence type="ECO:0000256" key="4">
    <source>
        <dbReference type="ARBA" id="ARBA00022692"/>
    </source>
</evidence>
<dbReference type="GO" id="GO:0004984">
    <property type="term" value="F:olfactory receptor activity"/>
    <property type="evidence" value="ECO:0007669"/>
    <property type="project" value="InterPro"/>
</dbReference>
<dbReference type="PROSITE" id="PS00237">
    <property type="entry name" value="G_PROTEIN_RECEP_F1_1"/>
    <property type="match status" value="1"/>
</dbReference>
<dbReference type="InterPro" id="IPR000276">
    <property type="entry name" value="GPCR_Rhodpsn"/>
</dbReference>
<dbReference type="Pfam" id="PF13853">
    <property type="entry name" value="7tm_4"/>
    <property type="match status" value="1"/>
</dbReference>
<dbReference type="PANTHER" id="PTHR48002">
    <property type="entry name" value="OLFACTORY RECEPTOR"/>
    <property type="match status" value="1"/>
</dbReference>
<gene>
    <name evidence="14" type="primary">LOC106833354</name>
</gene>
<keyword evidence="7 12" id="KW-0472">Membrane</keyword>
<sequence>MDELNNSVVSEFVLLGLSSSSETKVFLMLIFSLIYLGIILGNLFILFLVIFDSHLHSPMYFLLANLSLIDVGLLSTTVPKMIADLPKEYKIISFQGCMTQISFIHIIGGVEMVLLIAMAFDRYTAICKPLHYLNIMNPKICVLFVITSWVTGVIHAMSQFVFIVNLPFCGPNKVDSFYCDFPRVIKLACTDGAKFEFIVAANSGFMTMGTFFLLILSYIFILVTVWKRSSGDLSKASVTLSAHVTVVVLFFTPCMFLYAWPFPTSSIDKYLFIVDFAITPVLNPAIYTLRNNDIKDSHQTIEQTGTLCQILLIRFDFGVLKLYIHHPLKPLHSGIWNLTWPDLDISSTSLNNFLLLL</sequence>
<evidence type="ECO:0000256" key="1">
    <source>
        <dbReference type="ARBA" id="ARBA00003929"/>
    </source>
</evidence>
<keyword evidence="6 11" id="KW-0297">G-protein coupled receptor</keyword>
<evidence type="ECO:0000256" key="7">
    <source>
        <dbReference type="ARBA" id="ARBA00023136"/>
    </source>
</evidence>
<comment type="function">
    <text evidence="1">Putative odorant or sperm cell receptor.</text>
</comment>
<feature type="transmembrane region" description="Helical" evidence="12">
    <location>
        <begin position="238"/>
        <end position="258"/>
    </location>
</feature>
<keyword evidence="12" id="KW-0552">Olfaction</keyword>
<evidence type="ECO:0000256" key="3">
    <source>
        <dbReference type="ARBA" id="ARBA00010663"/>
    </source>
</evidence>
<keyword evidence="12" id="KW-1003">Cell membrane</keyword>
<feature type="transmembrane region" description="Helical" evidence="12">
    <location>
        <begin position="205"/>
        <end position="226"/>
    </location>
</feature>
<evidence type="ECO:0000256" key="6">
    <source>
        <dbReference type="ARBA" id="ARBA00023040"/>
    </source>
</evidence>
<dbReference type="GeneTree" id="ENSGT00940000162713"/>
<keyword evidence="12" id="KW-0716">Sensory transduction</keyword>
<evidence type="ECO:0000259" key="13">
    <source>
        <dbReference type="PROSITE" id="PS50262"/>
    </source>
</evidence>
<reference evidence="14" key="2">
    <citation type="submission" date="2025-08" db="UniProtKB">
        <authorList>
            <consortium name="Ensembl"/>
        </authorList>
    </citation>
    <scope>IDENTIFICATION</scope>
</reference>
<evidence type="ECO:0000256" key="9">
    <source>
        <dbReference type="ARBA" id="ARBA00023170"/>
    </source>
</evidence>
<reference evidence="14 15" key="1">
    <citation type="journal article" date="2020" name="Nat. Commun.">
        <title>Donkey genomes provide new insights into domestication and selection for coat color.</title>
        <authorList>
            <person name="Wang"/>
            <person name="C."/>
            <person name="Li"/>
            <person name="H."/>
            <person name="Guo"/>
            <person name="Y."/>
            <person name="Huang"/>
            <person name="J."/>
            <person name="Sun"/>
            <person name="Y."/>
            <person name="Min"/>
            <person name="J."/>
            <person name="Wang"/>
            <person name="J."/>
            <person name="Fang"/>
            <person name="X."/>
            <person name="Zhao"/>
            <person name="Z."/>
            <person name="Wang"/>
            <person name="S."/>
            <person name="Zhang"/>
            <person name="Y."/>
            <person name="Liu"/>
            <person name="Q."/>
            <person name="Jiang"/>
            <person name="Q."/>
            <person name="Wang"/>
            <person name="X."/>
            <person name="Guo"/>
            <person name="Y."/>
            <person name="Yang"/>
            <person name="C."/>
            <person name="Wang"/>
            <person name="Y."/>
            <person name="Tian"/>
            <person name="F."/>
            <person name="Zhuang"/>
            <person name="G."/>
            <person name="Fan"/>
            <person name="Y."/>
            <person name="Gao"/>
            <person name="Q."/>
            <person name="Li"/>
            <person name="Y."/>
            <person name="Ju"/>
            <person name="Z."/>
            <person name="Li"/>
            <person name="J."/>
            <person name="Li"/>
            <person name="R."/>
            <person name="Hou"/>
            <person name="M."/>
            <person name="Yang"/>
            <person name="G."/>
            <person name="Liu"/>
            <person name="G."/>
            <person name="Liu"/>
            <person name="W."/>
            <person name="Guo"/>
            <person name="J."/>
            <person name="Pan"/>
            <person name="S."/>
            <person name="Fan"/>
            <person name="G."/>
            <person name="Zhang"/>
            <person name="W."/>
            <person name="Zhang"/>
            <person name="R."/>
            <person name="Yu"/>
            <person name="J."/>
            <person name="Zhang"/>
            <person name="X."/>
            <person name="Yin"/>
            <person name="Q."/>
            <person name="Ji"/>
            <person name="C."/>
            <person name="Jin"/>
            <person name="Y."/>
            <person name="Yue"/>
            <person name="G."/>
            <person name="Liu"/>
            <person name="M."/>
            <person name="Xu"/>
            <person name="J."/>
            <person name="Liu"/>
            <person name="S."/>
            <person name="Jordana"/>
            <person name="J."/>
            <person name="Noce"/>
            <person name="A."/>
            <person name="Amills"/>
            <person name="M."/>
            <person name="Wu"/>
            <person name="D.D."/>
            <person name="Li"/>
            <person name="S."/>
            <person name="Zhou"/>
            <person name="X. and Zhong"/>
            <person name="J."/>
        </authorList>
    </citation>
    <scope>NUCLEOTIDE SEQUENCE [LARGE SCALE GENOMIC DNA]</scope>
</reference>
<dbReference type="PRINTS" id="PR00237">
    <property type="entry name" value="GPCRRHODOPSN"/>
</dbReference>
<evidence type="ECO:0000313" key="15">
    <source>
        <dbReference type="Proteomes" id="UP000694387"/>
    </source>
</evidence>
<organism evidence="14 15">
    <name type="scientific">Equus asinus</name>
    <name type="common">Donkey</name>
    <name type="synonym">Equus africanus asinus</name>
    <dbReference type="NCBI Taxonomy" id="9793"/>
    <lineage>
        <taxon>Eukaryota</taxon>
        <taxon>Metazoa</taxon>
        <taxon>Chordata</taxon>
        <taxon>Craniata</taxon>
        <taxon>Vertebrata</taxon>
        <taxon>Euteleostomi</taxon>
        <taxon>Mammalia</taxon>
        <taxon>Eutheria</taxon>
        <taxon>Laurasiatheria</taxon>
        <taxon>Perissodactyla</taxon>
        <taxon>Equidae</taxon>
        <taxon>Equus</taxon>
    </lineage>
</organism>
<keyword evidence="4 11" id="KW-0812">Transmembrane</keyword>
<protein>
    <recommendedName>
        <fullName evidence="12">Olfactory receptor</fullName>
    </recommendedName>
</protein>
<feature type="transmembrane region" description="Helical" evidence="12">
    <location>
        <begin position="140"/>
        <end position="164"/>
    </location>
</feature>
<feature type="transmembrane region" description="Helical" evidence="12">
    <location>
        <begin position="25"/>
        <end position="51"/>
    </location>
</feature>
<feature type="domain" description="G-protein coupled receptors family 1 profile" evidence="13">
    <location>
        <begin position="41"/>
        <end position="287"/>
    </location>
</feature>
<feature type="transmembrane region" description="Helical" evidence="12">
    <location>
        <begin position="98"/>
        <end position="120"/>
    </location>
</feature>
<dbReference type="GO" id="GO:0004930">
    <property type="term" value="F:G protein-coupled receptor activity"/>
    <property type="evidence" value="ECO:0007669"/>
    <property type="project" value="UniProtKB-KW"/>
</dbReference>
<dbReference type="PRINTS" id="PR00245">
    <property type="entry name" value="OLFACTORYR"/>
</dbReference>
<dbReference type="FunFam" id="1.20.1070.10:FF:000012">
    <property type="entry name" value="Olfactory receptor"/>
    <property type="match status" value="1"/>
</dbReference>
<evidence type="ECO:0000256" key="8">
    <source>
        <dbReference type="ARBA" id="ARBA00023157"/>
    </source>
</evidence>
<reference evidence="14" key="3">
    <citation type="submission" date="2025-09" db="UniProtKB">
        <authorList>
            <consortium name="Ensembl"/>
        </authorList>
    </citation>
    <scope>IDENTIFICATION</scope>
</reference>
<dbReference type="AlphaFoldDB" id="A0A8C4MPI9"/>
<proteinExistence type="inferred from homology"/>
<accession>A0A8C4MPI9</accession>
<keyword evidence="15" id="KW-1185">Reference proteome</keyword>
<evidence type="ECO:0000256" key="12">
    <source>
        <dbReference type="RuleBase" id="RU363047"/>
    </source>
</evidence>
<dbReference type="GO" id="GO:0005886">
    <property type="term" value="C:plasma membrane"/>
    <property type="evidence" value="ECO:0007669"/>
    <property type="project" value="UniProtKB-SubCell"/>
</dbReference>
<evidence type="ECO:0000256" key="2">
    <source>
        <dbReference type="ARBA" id="ARBA00004141"/>
    </source>
</evidence>
<dbReference type="CDD" id="cd15226">
    <property type="entry name" value="7tmA_OR4-like"/>
    <property type="match status" value="1"/>
</dbReference>
<feature type="transmembrane region" description="Helical" evidence="12">
    <location>
        <begin position="58"/>
        <end position="78"/>
    </location>
</feature>
<dbReference type="Proteomes" id="UP000694387">
    <property type="component" value="Chromosome 2"/>
</dbReference>
<dbReference type="Ensembl" id="ENSEAST00005027685.2">
    <property type="protein sequence ID" value="ENSEASP00005025495.2"/>
    <property type="gene ID" value="ENSEASG00005017370.2"/>
</dbReference>
<dbReference type="InterPro" id="IPR017452">
    <property type="entry name" value="GPCR_Rhodpsn_7TM"/>
</dbReference>
<evidence type="ECO:0000256" key="5">
    <source>
        <dbReference type="ARBA" id="ARBA00022989"/>
    </source>
</evidence>
<comment type="similarity">
    <text evidence="3 11">Belongs to the G-protein coupled receptor 1 family.</text>
</comment>
<dbReference type="InterPro" id="IPR000725">
    <property type="entry name" value="Olfact_rcpt"/>
</dbReference>
<dbReference type="Gene3D" id="1.20.1070.10">
    <property type="entry name" value="Rhodopsin 7-helix transmembrane proteins"/>
    <property type="match status" value="1"/>
</dbReference>
<evidence type="ECO:0000313" key="14">
    <source>
        <dbReference type="Ensembl" id="ENSEASP00005025495.2"/>
    </source>
</evidence>
<keyword evidence="5 12" id="KW-1133">Transmembrane helix</keyword>
<evidence type="ECO:0000256" key="10">
    <source>
        <dbReference type="ARBA" id="ARBA00023224"/>
    </source>
</evidence>
<dbReference type="InterPro" id="IPR050427">
    <property type="entry name" value="Olfactory_Receptors"/>
</dbReference>